<keyword evidence="2" id="KW-1185">Reference proteome</keyword>
<dbReference type="EMBL" id="JN412590">
    <property type="protein sequence ID" value="AEL98063.1"/>
    <property type="molecule type" value="Genomic_DNA"/>
</dbReference>
<organism evidence="1 2">
    <name type="scientific">Mycobacterium phage Eureka</name>
    <dbReference type="NCBI Taxonomy" id="2922993"/>
    <lineage>
        <taxon>Viruses</taxon>
        <taxon>Duplodnaviria</taxon>
        <taxon>Heunggongvirae</taxon>
        <taxon>Uroviricota</taxon>
        <taxon>Caudoviricetes</taxon>
        <taxon>Kostyavirus</taxon>
        <taxon>Kostyavirus eureka</taxon>
    </lineage>
</organism>
<reference evidence="1 2" key="1">
    <citation type="journal article" date="2012" name="J. Virol.">
        <title>Complete Genome Sequences of 138 Mycobacteriophages.</title>
        <authorList>
            <consortium name="the Science Education Alliance Phage Hunters Advancing Genomics and Evolutionary Science Program"/>
            <consortium name="the KwaZulu-Natal Research Institute for Tuberculosis and HIV Mycobacterial Genetics Course Students"/>
            <consortium name="the Phage Hunters Integrating Research and Education Program"/>
            <person name="Hatfull G.F."/>
        </authorList>
    </citation>
    <scope>NUCLEOTIDE SEQUENCE [LARGE SCALE GENOMIC DNA]</scope>
</reference>
<gene>
    <name evidence="1" type="primary">45</name>
    <name evidence="1" type="ORF">EUREKA_45</name>
</gene>
<dbReference type="Proteomes" id="UP000000698">
    <property type="component" value="Segment"/>
</dbReference>
<proteinExistence type="predicted"/>
<dbReference type="GeneID" id="40067046"/>
<evidence type="ECO:0000313" key="1">
    <source>
        <dbReference type="EMBL" id="AEL98063.1"/>
    </source>
</evidence>
<dbReference type="RefSeq" id="YP_009591585.1">
    <property type="nucleotide sequence ID" value="NC_041850.1"/>
</dbReference>
<evidence type="ECO:0000313" key="2">
    <source>
        <dbReference type="Proteomes" id="UP000000698"/>
    </source>
</evidence>
<sequence length="50" mass="6014">MKYAFDRAAHRLRGHRVREASVKRYWVDYWGEAGAMIHVFICTCGTVWRR</sequence>
<accession>G1JWR5</accession>
<protein>
    <submittedName>
        <fullName evidence="1">Uncharacterized protein</fullName>
    </submittedName>
</protein>
<name>G1JWR5_9CAUD</name>